<dbReference type="InterPro" id="IPR043148">
    <property type="entry name" value="TagF_C"/>
</dbReference>
<dbReference type="InterPro" id="IPR007554">
    <property type="entry name" value="Glycerophosphate_synth"/>
</dbReference>
<dbReference type="PANTHER" id="PTHR37316:SF3">
    <property type="entry name" value="TEICHOIC ACID GLYCEROL-PHOSPHATE TRANSFERASE"/>
    <property type="match status" value="1"/>
</dbReference>
<dbReference type="InterPro" id="IPR051612">
    <property type="entry name" value="Teichoic_Acid_Biosynth"/>
</dbReference>
<dbReference type="EMBL" id="CP009997">
    <property type="protein sequence ID" value="AJJ34619.1"/>
    <property type="molecule type" value="Genomic_DNA"/>
</dbReference>
<dbReference type="Pfam" id="PF04464">
    <property type="entry name" value="Glyphos_transf"/>
    <property type="match status" value="1"/>
</dbReference>
<evidence type="ECO:0000313" key="7">
    <source>
        <dbReference type="EMBL" id="AJJ34619.1"/>
    </source>
</evidence>
<comment type="subcellular location">
    <subcellularLocation>
        <location evidence="1">Cell membrane</location>
        <topology evidence="1">Peripheral membrane protein</topology>
    </subcellularLocation>
</comment>
<keyword evidence="4" id="KW-0808">Transferase</keyword>
<accession>A0A386HGW7</accession>
<sequence>MISKKKAARIIKKVISAISGIIPKNNKKIIFKSRPDISGNAKALSEFISKNHNDYKIIWLVESDCKANDLNINIIKTGTFKSLYHYFTSKYIITTHNEMIGTKAASQIYISLWHGMPLKKICYLGEFDNVGMEDYSANRIATSEIMRSIISACFREKANNVYITGQPRNDFLFQSRPIDVTDKKSRINKKKIIYAPTFRENQTALQYSDGSAIKENNFLRVTDFNIEALDTFLDENNAELFIKLHPFEEKTFISTELTNNITIIKTETLHEINLDINHLLNKMDILVTDYSSIYFDYMLLDRPICFLVPDIDAYGNSRGGFTLEPVKFWMPGAHTFSQYSLQDELKKLLDGQDDYQEQRNMVNNVINFYKDENSSERVFQKFFISNQ</sequence>
<evidence type="ECO:0000313" key="8">
    <source>
        <dbReference type="EMBL" id="AYD44915.1"/>
    </source>
</evidence>
<protein>
    <submittedName>
        <fullName evidence="7">Poly(Glycerophosphate) glycerophosphotransferase family protein</fullName>
    </submittedName>
</protein>
<evidence type="ECO:0000313" key="10">
    <source>
        <dbReference type="Proteomes" id="UP000265864"/>
    </source>
</evidence>
<evidence type="ECO:0000256" key="3">
    <source>
        <dbReference type="ARBA" id="ARBA00022475"/>
    </source>
</evidence>
<dbReference type="Proteomes" id="UP000265864">
    <property type="component" value="Chromosome"/>
</dbReference>
<keyword evidence="9" id="KW-1185">Reference proteome</keyword>
<name>A0A386HGW7_9GAMM</name>
<dbReference type="Gene3D" id="3.40.50.12580">
    <property type="match status" value="1"/>
</dbReference>
<evidence type="ECO:0000256" key="5">
    <source>
        <dbReference type="ARBA" id="ARBA00022944"/>
    </source>
</evidence>
<proteinExistence type="inferred from homology"/>
<evidence type="ECO:0000256" key="4">
    <source>
        <dbReference type="ARBA" id="ARBA00022679"/>
    </source>
</evidence>
<reference evidence="8 10" key="2">
    <citation type="submission" date="2018-09" db="EMBL/GenBank/DDBJ databases">
        <title>Yersinia kristensenii subsp. rochesterensis subsp. nov., Isolated from Human Feces.</title>
        <authorList>
            <person name="Cunningham S.A."/>
            <person name="Jeraldo P."/>
            <person name="Patel R."/>
        </authorList>
    </citation>
    <scope>NUCLEOTIDE SEQUENCE [LARGE SCALE GENOMIC DNA]</scope>
    <source>
        <strain evidence="8 10">ATCC BAA-2637</strain>
    </source>
</reference>
<evidence type="ECO:0000256" key="2">
    <source>
        <dbReference type="ARBA" id="ARBA00010488"/>
    </source>
</evidence>
<dbReference type="Proteomes" id="UP000031883">
    <property type="component" value="Chromosome"/>
</dbReference>
<dbReference type="GO" id="GO:0047355">
    <property type="term" value="F:CDP-glycerol glycerophosphotransferase activity"/>
    <property type="evidence" value="ECO:0007669"/>
    <property type="project" value="InterPro"/>
</dbReference>
<reference evidence="7 9" key="1">
    <citation type="journal article" date="2015" name="Genome Announc.">
        <title>Thirty-Two Complete Genome Assemblies of Nine Yersinia Species, Including Y. pestis, Y. pseudotuberculosis, and Y. enterocolitica.</title>
        <authorList>
            <person name="Johnson S.L."/>
            <person name="Daligault H.E."/>
            <person name="Davenport K.W."/>
            <person name="Jaissle J."/>
            <person name="Frey K.G."/>
            <person name="Ladner J.T."/>
            <person name="Broomall S.M."/>
            <person name="Bishop-Lilly K.A."/>
            <person name="Bruce D.C."/>
            <person name="Coyne S.R."/>
            <person name="Gibbons H.S."/>
            <person name="Lo C.C."/>
            <person name="Munk A.C."/>
            <person name="Rosenzweig C.N."/>
            <person name="Koroleva G.I."/>
            <person name="Palacios G.F."/>
            <person name="Redden C.L."/>
            <person name="Xu Y."/>
            <person name="Minogue T.D."/>
            <person name="Chain P.S."/>
        </authorList>
    </citation>
    <scope>NUCLEOTIDE SEQUENCE [LARGE SCALE GENOMIC DNA]</scope>
    <source>
        <strain evidence="7 9">Y231</strain>
    </source>
</reference>
<evidence type="ECO:0000256" key="6">
    <source>
        <dbReference type="ARBA" id="ARBA00023136"/>
    </source>
</evidence>
<dbReference type="SUPFAM" id="SSF53756">
    <property type="entry name" value="UDP-Glycosyltransferase/glycogen phosphorylase"/>
    <property type="match status" value="1"/>
</dbReference>
<keyword evidence="3" id="KW-1003">Cell membrane</keyword>
<dbReference type="GO" id="GO:0005886">
    <property type="term" value="C:plasma membrane"/>
    <property type="evidence" value="ECO:0007669"/>
    <property type="project" value="UniProtKB-SubCell"/>
</dbReference>
<dbReference type="InterPro" id="IPR043149">
    <property type="entry name" value="TagF_N"/>
</dbReference>
<dbReference type="GeneID" id="82552082"/>
<dbReference type="Gene3D" id="3.40.50.11820">
    <property type="match status" value="1"/>
</dbReference>
<keyword evidence="6" id="KW-0472">Membrane</keyword>
<evidence type="ECO:0000256" key="1">
    <source>
        <dbReference type="ARBA" id="ARBA00004202"/>
    </source>
</evidence>
<dbReference type="EMBL" id="CP032482">
    <property type="protein sequence ID" value="AYD44915.1"/>
    <property type="molecule type" value="Genomic_DNA"/>
</dbReference>
<gene>
    <name evidence="7" type="ORF">CH54_3610</name>
    <name evidence="8" type="ORF">DXZ79_15155</name>
</gene>
<dbReference type="PANTHER" id="PTHR37316">
    <property type="entry name" value="TEICHOIC ACID GLYCEROL-PHOSPHATE PRIMASE"/>
    <property type="match status" value="1"/>
</dbReference>
<keyword evidence="5" id="KW-0777">Teichoic acid biosynthesis</keyword>
<dbReference type="RefSeq" id="WP_038631398.1">
    <property type="nucleotide sequence ID" value="NZ_CP008955.1"/>
</dbReference>
<comment type="similarity">
    <text evidence="2">Belongs to the CDP-glycerol glycerophosphotransferase family.</text>
</comment>
<dbReference type="GO" id="GO:0019350">
    <property type="term" value="P:teichoic acid biosynthetic process"/>
    <property type="evidence" value="ECO:0007669"/>
    <property type="project" value="UniProtKB-KW"/>
</dbReference>
<evidence type="ECO:0000313" key="9">
    <source>
        <dbReference type="Proteomes" id="UP000031883"/>
    </source>
</evidence>
<organism evidence="8 10">
    <name type="scientific">Yersinia rochesterensis</name>
    <dbReference type="NCBI Taxonomy" id="1604335"/>
    <lineage>
        <taxon>Bacteria</taxon>
        <taxon>Pseudomonadati</taxon>
        <taxon>Pseudomonadota</taxon>
        <taxon>Gammaproteobacteria</taxon>
        <taxon>Enterobacterales</taxon>
        <taxon>Yersiniaceae</taxon>
        <taxon>Yersinia</taxon>
    </lineage>
</organism>
<dbReference type="AlphaFoldDB" id="A0A386HGW7"/>